<gene>
    <name evidence="2" type="ORF">SAMN06264849_103121</name>
</gene>
<feature type="domain" description="IrrE N-terminal-like" evidence="1">
    <location>
        <begin position="11"/>
        <end position="116"/>
    </location>
</feature>
<dbReference type="Pfam" id="PF06114">
    <property type="entry name" value="Peptidase_M78"/>
    <property type="match status" value="1"/>
</dbReference>
<dbReference type="EMBL" id="FXTI01000003">
    <property type="protein sequence ID" value="SMO54290.1"/>
    <property type="molecule type" value="Genomic_DNA"/>
</dbReference>
<dbReference type="Proteomes" id="UP000315636">
    <property type="component" value="Unassembled WGS sequence"/>
</dbReference>
<proteinExistence type="predicted"/>
<organism evidence="2 3">
    <name type="scientific">Melghirimyces algeriensis</name>
    <dbReference type="NCBI Taxonomy" id="910412"/>
    <lineage>
        <taxon>Bacteria</taxon>
        <taxon>Bacillati</taxon>
        <taxon>Bacillota</taxon>
        <taxon>Bacilli</taxon>
        <taxon>Bacillales</taxon>
        <taxon>Thermoactinomycetaceae</taxon>
        <taxon>Melghirimyces</taxon>
    </lineage>
</organism>
<dbReference type="AlphaFoldDB" id="A0A521C6I1"/>
<keyword evidence="3" id="KW-1185">Reference proteome</keyword>
<evidence type="ECO:0000259" key="1">
    <source>
        <dbReference type="Pfam" id="PF06114"/>
    </source>
</evidence>
<evidence type="ECO:0000313" key="2">
    <source>
        <dbReference type="EMBL" id="SMO54290.1"/>
    </source>
</evidence>
<name>A0A521C6I1_9BACL</name>
<reference evidence="2 3" key="1">
    <citation type="submission" date="2017-05" db="EMBL/GenBank/DDBJ databases">
        <authorList>
            <person name="Varghese N."/>
            <person name="Submissions S."/>
        </authorList>
    </citation>
    <scope>NUCLEOTIDE SEQUENCE [LARGE SCALE GENOMIC DNA]</scope>
    <source>
        <strain evidence="2 3">DSM 45474</strain>
    </source>
</reference>
<sequence>MFSDLRHRIHAYFTVFEESPYIVISKSLQKDLPLLRCVLAEELGHYYTSAGFGVPISHVLYRGRVKLSKDEHRALRWAARYLLPMDKLIQSIHEGMRCPELAEHFCVTEEMVHFRLQMIKVEAAS</sequence>
<dbReference type="InterPro" id="IPR010359">
    <property type="entry name" value="IrrE_HExxH"/>
</dbReference>
<evidence type="ECO:0000313" key="3">
    <source>
        <dbReference type="Proteomes" id="UP000315636"/>
    </source>
</evidence>
<accession>A0A521C6I1</accession>
<protein>
    <recommendedName>
        <fullName evidence="1">IrrE N-terminal-like domain-containing protein</fullName>
    </recommendedName>
</protein>